<dbReference type="Pfam" id="PF04773">
    <property type="entry name" value="FecR"/>
    <property type="match status" value="1"/>
</dbReference>
<dbReference type="Gene3D" id="2.60.120.1440">
    <property type="match status" value="1"/>
</dbReference>
<organism evidence="4 5">
    <name type="scientific">Hydrotalea sandarakina</name>
    <dbReference type="NCBI Taxonomy" id="1004304"/>
    <lineage>
        <taxon>Bacteria</taxon>
        <taxon>Pseudomonadati</taxon>
        <taxon>Bacteroidota</taxon>
        <taxon>Chitinophagia</taxon>
        <taxon>Chitinophagales</taxon>
        <taxon>Chitinophagaceae</taxon>
        <taxon>Hydrotalea</taxon>
    </lineage>
</organism>
<evidence type="ECO:0000259" key="2">
    <source>
        <dbReference type="Pfam" id="PF04773"/>
    </source>
</evidence>
<dbReference type="InterPro" id="IPR012373">
    <property type="entry name" value="Ferrdict_sens_TM"/>
</dbReference>
<evidence type="ECO:0000256" key="1">
    <source>
        <dbReference type="SAM" id="Phobius"/>
    </source>
</evidence>
<keyword evidence="1" id="KW-1133">Transmembrane helix</keyword>
<feature type="domain" description="FecR protein" evidence="2">
    <location>
        <begin position="147"/>
        <end position="241"/>
    </location>
</feature>
<evidence type="ECO:0000313" key="4">
    <source>
        <dbReference type="EMBL" id="PZX64440.1"/>
    </source>
</evidence>
<evidence type="ECO:0000259" key="3">
    <source>
        <dbReference type="Pfam" id="PF16344"/>
    </source>
</evidence>
<keyword evidence="1" id="KW-0812">Transmembrane</keyword>
<feature type="domain" description="Protein FecR C-terminal" evidence="3">
    <location>
        <begin position="314"/>
        <end position="382"/>
    </location>
</feature>
<accession>A0A2W7S0W9</accession>
<sequence>MLKNDRIWQLLARKLSNEATQAELDELSALLKNDEATASIAHTIEEHWNTNPDIDIEFLDATYLLHLKRMQEQGLIMGTPHQPDLFLEVPDNTGKVHTKKIKKLLFATALPLVAIIILLSWFFLHTPLSKTNQVSGNLVKAVELPNEIVTKNASKTKIVLPDGSVVWLNADTKLWYYKSFGNTLREVYLNGEAFFDVTKNPAKPFVIHTKLLDIKVLGTQFNVRSYPNDKTIETSLVRGLVQVTLHSRPDEKYFLKPNEKLVVLNTNTIDSLNVQKQVPAISKNLDDNIVAIKNLTPLQSNDSIKIETAWTKNRLCFTDENFEEVAHQLERWYDVQIVFKNNKYKDIRLNGSFVNETLTQALDALKFSTNFHYDIKDKTVTIY</sequence>
<dbReference type="FunFam" id="2.60.120.1440:FF:000001">
    <property type="entry name" value="Putative anti-sigma factor"/>
    <property type="match status" value="1"/>
</dbReference>
<dbReference type="Gene3D" id="3.55.50.30">
    <property type="match status" value="1"/>
</dbReference>
<dbReference type="EMBL" id="QKZV01000002">
    <property type="protein sequence ID" value="PZX64440.1"/>
    <property type="molecule type" value="Genomic_DNA"/>
</dbReference>
<dbReference type="InterPro" id="IPR006860">
    <property type="entry name" value="FecR"/>
</dbReference>
<dbReference type="AlphaFoldDB" id="A0A2W7S0W9"/>
<dbReference type="Pfam" id="PF16344">
    <property type="entry name" value="FecR_C"/>
    <property type="match status" value="1"/>
</dbReference>
<proteinExistence type="predicted"/>
<protein>
    <submittedName>
        <fullName evidence="4">FecR family protein</fullName>
    </submittedName>
</protein>
<dbReference type="GO" id="GO:0016989">
    <property type="term" value="F:sigma factor antagonist activity"/>
    <property type="evidence" value="ECO:0007669"/>
    <property type="project" value="TreeGrafter"/>
</dbReference>
<evidence type="ECO:0000313" key="5">
    <source>
        <dbReference type="Proteomes" id="UP000249720"/>
    </source>
</evidence>
<comment type="caution">
    <text evidence="4">The sequence shown here is derived from an EMBL/GenBank/DDBJ whole genome shotgun (WGS) entry which is preliminary data.</text>
</comment>
<name>A0A2W7S0W9_9BACT</name>
<dbReference type="PANTHER" id="PTHR30273">
    <property type="entry name" value="PERIPLASMIC SIGNAL SENSOR AND SIGMA FACTOR ACTIVATOR FECR-RELATED"/>
    <property type="match status" value="1"/>
</dbReference>
<dbReference type="Proteomes" id="UP000249720">
    <property type="component" value="Unassembled WGS sequence"/>
</dbReference>
<reference evidence="4 5" key="1">
    <citation type="submission" date="2018-06" db="EMBL/GenBank/DDBJ databases">
        <title>Genomic Encyclopedia of Archaeal and Bacterial Type Strains, Phase II (KMG-II): from individual species to whole genera.</title>
        <authorList>
            <person name="Goeker M."/>
        </authorList>
    </citation>
    <scope>NUCLEOTIDE SEQUENCE [LARGE SCALE GENOMIC DNA]</scope>
    <source>
        <strain evidence="4 5">DSM 23241</strain>
    </source>
</reference>
<feature type="transmembrane region" description="Helical" evidence="1">
    <location>
        <begin position="104"/>
        <end position="124"/>
    </location>
</feature>
<dbReference type="OrthoDB" id="1523735at2"/>
<dbReference type="PIRSF" id="PIRSF018266">
    <property type="entry name" value="FecR"/>
    <property type="match status" value="1"/>
</dbReference>
<keyword evidence="1" id="KW-0472">Membrane</keyword>
<dbReference type="InterPro" id="IPR032508">
    <property type="entry name" value="FecR_C"/>
</dbReference>
<dbReference type="PANTHER" id="PTHR30273:SF2">
    <property type="entry name" value="PROTEIN FECR"/>
    <property type="match status" value="1"/>
</dbReference>
<keyword evidence="5" id="KW-1185">Reference proteome</keyword>
<dbReference type="RefSeq" id="WP_111293619.1">
    <property type="nucleotide sequence ID" value="NZ_QKZV01000002.1"/>
</dbReference>
<gene>
    <name evidence="4" type="ORF">LX80_00636</name>
</gene>